<sequence>MKTERILWVTPQHEEWHVQEGNLDRHEASFDAREDAVEWACRVAQFRGPAAVRVLDYNGNITGQFFFAPGDNRHARPPVADKRDRLAKIA</sequence>
<accession>A0ABW5DSU3</accession>
<reference evidence="2" key="1">
    <citation type="journal article" date="2019" name="Int. J. Syst. Evol. Microbiol.">
        <title>The Global Catalogue of Microorganisms (GCM) 10K type strain sequencing project: providing services to taxonomists for standard genome sequencing and annotation.</title>
        <authorList>
            <consortium name="The Broad Institute Genomics Platform"/>
            <consortium name="The Broad Institute Genome Sequencing Center for Infectious Disease"/>
            <person name="Wu L."/>
            <person name="Ma J."/>
        </authorList>
    </citation>
    <scope>NUCLEOTIDE SEQUENCE [LARGE SCALE GENOMIC DNA]</scope>
    <source>
        <strain evidence="2">CGMCC 1.19062</strain>
    </source>
</reference>
<dbReference type="EMBL" id="JBHUIP010000012">
    <property type="protein sequence ID" value="MFD2263561.1"/>
    <property type="molecule type" value="Genomic_DNA"/>
</dbReference>
<evidence type="ECO:0000313" key="1">
    <source>
        <dbReference type="EMBL" id="MFD2263561.1"/>
    </source>
</evidence>
<protein>
    <submittedName>
        <fullName evidence="1">DUF2188 domain-containing protein</fullName>
    </submittedName>
</protein>
<name>A0ABW5DSU3_9PROT</name>
<comment type="caution">
    <text evidence="1">The sequence shown here is derived from an EMBL/GenBank/DDBJ whole genome shotgun (WGS) entry which is preliminary data.</text>
</comment>
<dbReference type="Pfam" id="PF09954">
    <property type="entry name" value="DUF2188"/>
    <property type="match status" value="1"/>
</dbReference>
<dbReference type="Proteomes" id="UP001597295">
    <property type="component" value="Unassembled WGS sequence"/>
</dbReference>
<dbReference type="InterPro" id="IPR018691">
    <property type="entry name" value="DUF2188"/>
</dbReference>
<keyword evidence="2" id="KW-1185">Reference proteome</keyword>
<evidence type="ECO:0000313" key="2">
    <source>
        <dbReference type="Proteomes" id="UP001597295"/>
    </source>
</evidence>
<organism evidence="1 2">
    <name type="scientific">Lacibacterium aquatile</name>
    <dbReference type="NCBI Taxonomy" id="1168082"/>
    <lineage>
        <taxon>Bacteria</taxon>
        <taxon>Pseudomonadati</taxon>
        <taxon>Pseudomonadota</taxon>
        <taxon>Alphaproteobacteria</taxon>
        <taxon>Rhodospirillales</taxon>
        <taxon>Rhodospirillaceae</taxon>
    </lineage>
</organism>
<gene>
    <name evidence="1" type="ORF">ACFSM5_11730</name>
</gene>
<proteinExistence type="predicted"/>
<dbReference type="RefSeq" id="WP_379876581.1">
    <property type="nucleotide sequence ID" value="NZ_JBHUIP010000012.1"/>
</dbReference>